<sequence>MTEVEWAALLRAANAGDARAYRRFLHAITPMLRGLVRARGGSLGAEHCEDIVQEVLLAIHLKRHTWRSDAPLRPWLYAIARHKVIDAFRARGQRVDLPLGDFAELIAADPGPDPTEASDALRMIERLDPRSAEIVRAIGIDGEEIAETSRRLEMTEGAVRVVLHRAFKRLAALRERHIE</sequence>
<dbReference type="RefSeq" id="WP_161347150.1">
    <property type="nucleotide sequence ID" value="NZ_BMGW01000008.1"/>
</dbReference>
<evidence type="ECO:0000259" key="7">
    <source>
        <dbReference type="Pfam" id="PF08281"/>
    </source>
</evidence>
<name>A0A6L8VKT3_9RHOB</name>
<dbReference type="PANTHER" id="PTHR43133:SF58">
    <property type="entry name" value="ECF RNA POLYMERASE SIGMA FACTOR SIGD"/>
    <property type="match status" value="1"/>
</dbReference>
<comment type="caution">
    <text evidence="8">The sequence shown here is derived from an EMBL/GenBank/DDBJ whole genome shotgun (WGS) entry which is preliminary data.</text>
</comment>
<dbReference type="Pfam" id="PF04542">
    <property type="entry name" value="Sigma70_r2"/>
    <property type="match status" value="1"/>
</dbReference>
<dbReference type="EMBL" id="WWNR01000008">
    <property type="protein sequence ID" value="MZQ89989.1"/>
    <property type="molecule type" value="Genomic_DNA"/>
</dbReference>
<keyword evidence="5" id="KW-0804">Transcription</keyword>
<evidence type="ECO:0000256" key="1">
    <source>
        <dbReference type="ARBA" id="ARBA00010641"/>
    </source>
</evidence>
<evidence type="ECO:0000256" key="5">
    <source>
        <dbReference type="ARBA" id="ARBA00023163"/>
    </source>
</evidence>
<dbReference type="GO" id="GO:0006352">
    <property type="term" value="P:DNA-templated transcription initiation"/>
    <property type="evidence" value="ECO:0007669"/>
    <property type="project" value="InterPro"/>
</dbReference>
<evidence type="ECO:0000259" key="6">
    <source>
        <dbReference type="Pfam" id="PF04542"/>
    </source>
</evidence>
<dbReference type="InterPro" id="IPR013249">
    <property type="entry name" value="RNA_pol_sigma70_r4_t2"/>
</dbReference>
<evidence type="ECO:0000313" key="8">
    <source>
        <dbReference type="EMBL" id="MZQ89989.1"/>
    </source>
</evidence>
<dbReference type="Gene3D" id="1.10.10.10">
    <property type="entry name" value="Winged helix-like DNA-binding domain superfamily/Winged helix DNA-binding domain"/>
    <property type="match status" value="1"/>
</dbReference>
<dbReference type="InterPro" id="IPR014284">
    <property type="entry name" value="RNA_pol_sigma-70_dom"/>
</dbReference>
<evidence type="ECO:0000256" key="3">
    <source>
        <dbReference type="ARBA" id="ARBA00023082"/>
    </source>
</evidence>
<keyword evidence="2" id="KW-0805">Transcription regulation</keyword>
<feature type="domain" description="RNA polymerase sigma factor 70 region 4 type 2" evidence="7">
    <location>
        <begin position="121"/>
        <end position="170"/>
    </location>
</feature>
<evidence type="ECO:0000313" key="9">
    <source>
        <dbReference type="Proteomes" id="UP000477083"/>
    </source>
</evidence>
<dbReference type="Proteomes" id="UP000477083">
    <property type="component" value="Unassembled WGS sequence"/>
</dbReference>
<accession>A0A6L8VKT3</accession>
<dbReference type="Gene3D" id="1.10.1740.10">
    <property type="match status" value="1"/>
</dbReference>
<dbReference type="InterPro" id="IPR013324">
    <property type="entry name" value="RNA_pol_sigma_r3/r4-like"/>
</dbReference>
<dbReference type="AlphaFoldDB" id="A0A6L8VKT3"/>
<dbReference type="InterPro" id="IPR013325">
    <property type="entry name" value="RNA_pol_sigma_r2"/>
</dbReference>
<dbReference type="GO" id="GO:0016987">
    <property type="term" value="F:sigma factor activity"/>
    <property type="evidence" value="ECO:0007669"/>
    <property type="project" value="UniProtKB-KW"/>
</dbReference>
<feature type="domain" description="RNA polymerase sigma-70 region 2" evidence="6">
    <location>
        <begin position="30"/>
        <end position="92"/>
    </location>
</feature>
<dbReference type="SUPFAM" id="SSF88659">
    <property type="entry name" value="Sigma3 and sigma4 domains of RNA polymerase sigma factors"/>
    <property type="match status" value="1"/>
</dbReference>
<dbReference type="OrthoDB" id="7041663at2"/>
<organism evidence="8 9">
    <name type="scientific">Frigidibacter albus</name>
    <dbReference type="NCBI Taxonomy" id="1465486"/>
    <lineage>
        <taxon>Bacteria</taxon>
        <taxon>Pseudomonadati</taxon>
        <taxon>Pseudomonadota</taxon>
        <taxon>Alphaproteobacteria</taxon>
        <taxon>Rhodobacterales</taxon>
        <taxon>Paracoccaceae</taxon>
        <taxon>Frigidibacter</taxon>
    </lineage>
</organism>
<dbReference type="InterPro" id="IPR007627">
    <property type="entry name" value="RNA_pol_sigma70_r2"/>
</dbReference>
<proteinExistence type="inferred from homology"/>
<evidence type="ECO:0000256" key="4">
    <source>
        <dbReference type="ARBA" id="ARBA00023125"/>
    </source>
</evidence>
<dbReference type="Pfam" id="PF08281">
    <property type="entry name" value="Sigma70_r4_2"/>
    <property type="match status" value="1"/>
</dbReference>
<evidence type="ECO:0000256" key="2">
    <source>
        <dbReference type="ARBA" id="ARBA00023015"/>
    </source>
</evidence>
<dbReference type="NCBIfam" id="NF009165">
    <property type="entry name" value="PRK12512.1"/>
    <property type="match status" value="1"/>
</dbReference>
<keyword evidence="3" id="KW-0731">Sigma factor</keyword>
<dbReference type="GO" id="GO:0003677">
    <property type="term" value="F:DNA binding"/>
    <property type="evidence" value="ECO:0007669"/>
    <property type="project" value="UniProtKB-KW"/>
</dbReference>
<comment type="similarity">
    <text evidence="1">Belongs to the sigma-70 factor family. ECF subfamily.</text>
</comment>
<dbReference type="InterPro" id="IPR039425">
    <property type="entry name" value="RNA_pol_sigma-70-like"/>
</dbReference>
<reference evidence="8 9" key="1">
    <citation type="submission" date="2020-01" db="EMBL/GenBank/DDBJ databases">
        <title>Frigidibacter albus SP32T (=CGMCC 1.13995T).</title>
        <authorList>
            <person name="Liao X."/>
        </authorList>
    </citation>
    <scope>NUCLEOTIDE SEQUENCE [LARGE SCALE GENOMIC DNA]</scope>
    <source>
        <strain evidence="8 9">SP32</strain>
    </source>
</reference>
<keyword evidence="4" id="KW-0238">DNA-binding</keyword>
<protein>
    <submittedName>
        <fullName evidence="8">Sigma-70 family RNA polymerase sigma factor</fullName>
    </submittedName>
</protein>
<dbReference type="PANTHER" id="PTHR43133">
    <property type="entry name" value="RNA POLYMERASE ECF-TYPE SIGMA FACTO"/>
    <property type="match status" value="1"/>
</dbReference>
<dbReference type="NCBIfam" id="TIGR02937">
    <property type="entry name" value="sigma70-ECF"/>
    <property type="match status" value="1"/>
</dbReference>
<keyword evidence="9" id="KW-1185">Reference proteome</keyword>
<gene>
    <name evidence="8" type="ORF">GS660_12910</name>
</gene>
<dbReference type="SUPFAM" id="SSF88946">
    <property type="entry name" value="Sigma2 domain of RNA polymerase sigma factors"/>
    <property type="match status" value="1"/>
</dbReference>
<dbReference type="InterPro" id="IPR036388">
    <property type="entry name" value="WH-like_DNA-bd_sf"/>
</dbReference>